<evidence type="ECO:0000313" key="2">
    <source>
        <dbReference type="Proteomes" id="UP001227268"/>
    </source>
</evidence>
<dbReference type="Proteomes" id="UP001227268">
    <property type="component" value="Unassembled WGS sequence"/>
</dbReference>
<reference evidence="1" key="1">
    <citation type="submission" date="2023-04" db="EMBL/GenBank/DDBJ databases">
        <title>Draft Genome sequencing of Naganishia species isolated from polar environments using Oxford Nanopore Technology.</title>
        <authorList>
            <person name="Leo P."/>
            <person name="Venkateswaran K."/>
        </authorList>
    </citation>
    <scope>NUCLEOTIDE SEQUENCE</scope>
    <source>
        <strain evidence="1">MNA-CCFEE 5423</strain>
    </source>
</reference>
<evidence type="ECO:0000313" key="1">
    <source>
        <dbReference type="EMBL" id="KAJ9094470.1"/>
    </source>
</evidence>
<comment type="caution">
    <text evidence="1">The sequence shown here is derived from an EMBL/GenBank/DDBJ whole genome shotgun (WGS) entry which is preliminary data.</text>
</comment>
<keyword evidence="2" id="KW-1185">Reference proteome</keyword>
<organism evidence="1 2">
    <name type="scientific">Naganishia friedmannii</name>
    <dbReference type="NCBI Taxonomy" id="89922"/>
    <lineage>
        <taxon>Eukaryota</taxon>
        <taxon>Fungi</taxon>
        <taxon>Dikarya</taxon>
        <taxon>Basidiomycota</taxon>
        <taxon>Agaricomycotina</taxon>
        <taxon>Tremellomycetes</taxon>
        <taxon>Filobasidiales</taxon>
        <taxon>Filobasidiaceae</taxon>
        <taxon>Naganishia</taxon>
    </lineage>
</organism>
<sequence length="1182" mass="127391">MDPEMETIIRLSSSLPRKGDAAQMDQVFRPPLPTTPSTGRRRTVGITSELITHEERDSELPMSEQEDYVGSPEQRHDPLGALKDDTTAYAKASVDATTSNTNTTDVSGTLGDQSKNSAILADSTIGMEAGVNADSTTEDTSSTLQANSQSLNGGVNAEPPLSTWMYSYAPNVRQPSSTISAEAQTEDATAGMQPAPPLSDPQQQLMEANVYETTGTVSNSDTKDQIYSRASTDTEPGTQTEQGIGVDSQHRSEVPEGPDQGFTSGDAKAWSVSALASSAWAWGRGRDAVGSETDAKLSKEQKTETSEVTEESSLAVPESSDQPVNLDDNAIPESVPAPLSPKIIEDAEAEPSTTNLPPPGWSGYVGTWLRRSPSTPSGEATSSNLVEAGESKGLPVPIPVSDGAEPCSQQEPDHVNDTATALVHRPANDVGDVIAGSKSEVPPPSRNQLSGINAANEAYLQQHTTDNGRLSRTAWALATATRWVGGIRPATQPENQVTSNGEATPQNGKSTASIAEDQPQPKEARIPTIPSNMQSTEIHRSQQASSFFTAAPSVLMTPELLEARPSPLLPSTTSMLARPNLILPSFNHTFSRPPRGHDNLSSTTTSAKEDHSKELETALRVPFTRQRSPPSMAWRALGAVSQYARGAHKDGDLDSDPGKLERTGSGHTEKNALPLLANSGKERWDGIRRVVIIGVHGWFPNAHVQKVIGAPRGSSYFASMMGQAVLAQFEADFGVGQEAPEKVTYIPLDGEGTVDVRVEKLYKAYLSKDDWVRDVRRADAIFVAAHSQGTIVAAHLLSRLIAQGHIRTAHNADAVARCEWAFGPVVPVDKAKKSQTSSSTSPSPMQKPPETIRLPRIGLLAMCGVHQGPFYSTTASTVIQPYLNWFEGGAARELFELQDNESTVSKEYTKSLNLILHHGVKTIFLASLDDQMVPIYSAVFTAATHPLILRLLYVDAAIHSSTDFMINLIVFCLMLRNAGLDDQGLIGHLSEATAGAWRGAGHSTPYEDPGAYAFMVKYLLSTTAPDPDVMPELQVEEFTAKDARNDYELPWTLRGVMDDSEIKMLFDAEISELKENILDWQPTTRALKDIKKRLEPMAGRAALRQHQQKQRLRRTSSFLSLASSDGQISARKQDESLSSSPHGEGVQRKGQGLAGTTGTLHLQSASDGLEPIICDGGSLWFP</sequence>
<protein>
    <submittedName>
        <fullName evidence="1">Uncharacterized protein</fullName>
    </submittedName>
</protein>
<proteinExistence type="predicted"/>
<accession>A0ACC2V6D0</accession>
<name>A0ACC2V6D0_9TREE</name>
<dbReference type="EMBL" id="JASBWT010000025">
    <property type="protein sequence ID" value="KAJ9094470.1"/>
    <property type="molecule type" value="Genomic_DNA"/>
</dbReference>
<gene>
    <name evidence="1" type="ORF">QFC21_006009</name>
</gene>